<name>A0A6J4TY48_9BACT</name>
<dbReference type="EMBL" id="CADCWF010000008">
    <property type="protein sequence ID" value="CAA9535017.1"/>
    <property type="molecule type" value="Genomic_DNA"/>
</dbReference>
<feature type="transmembrane region" description="Helical" evidence="1">
    <location>
        <begin position="95"/>
        <end position="115"/>
    </location>
</feature>
<protein>
    <recommendedName>
        <fullName evidence="3">Major facilitator superfamily (MFS) profile domain-containing protein</fullName>
    </recommendedName>
</protein>
<proteinExistence type="predicted"/>
<reference evidence="2" key="1">
    <citation type="submission" date="2020-02" db="EMBL/GenBank/DDBJ databases">
        <authorList>
            <person name="Meier V. D."/>
        </authorList>
    </citation>
    <scope>NUCLEOTIDE SEQUENCE</scope>
    <source>
        <strain evidence="2">AVDCRST_MAG59</strain>
    </source>
</reference>
<dbReference type="InterPro" id="IPR036259">
    <property type="entry name" value="MFS_trans_sf"/>
</dbReference>
<keyword evidence="1" id="KW-0472">Membrane</keyword>
<dbReference type="SUPFAM" id="SSF103473">
    <property type="entry name" value="MFS general substrate transporter"/>
    <property type="match status" value="1"/>
</dbReference>
<sequence length="135" mass="13573">MAHDAWDGASLGRVAVLSARGERVVATGTAETAGGADREAMLAPPTADLLIPSVPTGSANRTALPLAATLLILGLAYWCVDIVSPALPVVRESLGLNATAAGLVMSAFFGGRLLANLPAALLGRVCKGAVRARTG</sequence>
<gene>
    <name evidence="2" type="ORF">AVDCRST_MAG59-250</name>
</gene>
<keyword evidence="1" id="KW-1133">Transmembrane helix</keyword>
<evidence type="ECO:0000313" key="2">
    <source>
        <dbReference type="EMBL" id="CAA9535017.1"/>
    </source>
</evidence>
<keyword evidence="1" id="KW-0812">Transmembrane</keyword>
<feature type="transmembrane region" description="Helical" evidence="1">
    <location>
        <begin position="63"/>
        <end position="83"/>
    </location>
</feature>
<dbReference type="AlphaFoldDB" id="A0A6J4TY48"/>
<accession>A0A6J4TY48</accession>
<organism evidence="2">
    <name type="scientific">uncultured Thermomicrobiales bacterium</name>
    <dbReference type="NCBI Taxonomy" id="1645740"/>
    <lineage>
        <taxon>Bacteria</taxon>
        <taxon>Pseudomonadati</taxon>
        <taxon>Thermomicrobiota</taxon>
        <taxon>Thermomicrobia</taxon>
        <taxon>Thermomicrobiales</taxon>
        <taxon>environmental samples</taxon>
    </lineage>
</organism>
<evidence type="ECO:0008006" key="3">
    <source>
        <dbReference type="Google" id="ProtNLM"/>
    </source>
</evidence>
<dbReference type="Gene3D" id="1.20.1250.20">
    <property type="entry name" value="MFS general substrate transporter like domains"/>
    <property type="match status" value="1"/>
</dbReference>
<evidence type="ECO:0000256" key="1">
    <source>
        <dbReference type="SAM" id="Phobius"/>
    </source>
</evidence>